<reference evidence="1" key="1">
    <citation type="submission" date="2018-02" db="EMBL/GenBank/DDBJ databases">
        <title>Rhizophora mucronata_Transcriptome.</title>
        <authorList>
            <person name="Meera S.P."/>
            <person name="Sreeshan A."/>
            <person name="Augustine A."/>
        </authorList>
    </citation>
    <scope>NUCLEOTIDE SEQUENCE</scope>
    <source>
        <tissue evidence="1">Leaf</tissue>
    </source>
</reference>
<proteinExistence type="predicted"/>
<name>A0A2P2QNG7_RHIMU</name>
<protein>
    <submittedName>
        <fullName evidence="1">Uncharacterized protein</fullName>
    </submittedName>
</protein>
<evidence type="ECO:0000313" key="1">
    <source>
        <dbReference type="EMBL" id="MBX68477.1"/>
    </source>
</evidence>
<organism evidence="1">
    <name type="scientific">Rhizophora mucronata</name>
    <name type="common">Asiatic mangrove</name>
    <dbReference type="NCBI Taxonomy" id="61149"/>
    <lineage>
        <taxon>Eukaryota</taxon>
        <taxon>Viridiplantae</taxon>
        <taxon>Streptophyta</taxon>
        <taxon>Embryophyta</taxon>
        <taxon>Tracheophyta</taxon>
        <taxon>Spermatophyta</taxon>
        <taxon>Magnoliopsida</taxon>
        <taxon>eudicotyledons</taxon>
        <taxon>Gunneridae</taxon>
        <taxon>Pentapetalae</taxon>
        <taxon>rosids</taxon>
        <taxon>fabids</taxon>
        <taxon>Malpighiales</taxon>
        <taxon>Rhizophoraceae</taxon>
        <taxon>Rhizophora</taxon>
    </lineage>
</organism>
<sequence length="29" mass="3481">MLLWRSFSISMISRKKGINETQSFYNDEV</sequence>
<accession>A0A2P2QNG7</accession>
<dbReference type="EMBL" id="GGEC01087993">
    <property type="protein sequence ID" value="MBX68477.1"/>
    <property type="molecule type" value="Transcribed_RNA"/>
</dbReference>
<dbReference type="AlphaFoldDB" id="A0A2P2QNG7"/>